<organism evidence="1 2">
    <name type="scientific">Mya arenaria</name>
    <name type="common">Soft-shell clam</name>
    <dbReference type="NCBI Taxonomy" id="6604"/>
    <lineage>
        <taxon>Eukaryota</taxon>
        <taxon>Metazoa</taxon>
        <taxon>Spiralia</taxon>
        <taxon>Lophotrochozoa</taxon>
        <taxon>Mollusca</taxon>
        <taxon>Bivalvia</taxon>
        <taxon>Autobranchia</taxon>
        <taxon>Heteroconchia</taxon>
        <taxon>Euheterodonta</taxon>
        <taxon>Imparidentia</taxon>
        <taxon>Neoheterodontei</taxon>
        <taxon>Myida</taxon>
        <taxon>Myoidea</taxon>
        <taxon>Myidae</taxon>
        <taxon>Mya</taxon>
    </lineage>
</organism>
<accession>A0ABY7FVH5</accession>
<feature type="non-terminal residue" evidence="1">
    <location>
        <position position="1"/>
    </location>
</feature>
<keyword evidence="2" id="KW-1185">Reference proteome</keyword>
<evidence type="ECO:0000313" key="1">
    <source>
        <dbReference type="EMBL" id="WAR25607.1"/>
    </source>
</evidence>
<protein>
    <recommendedName>
        <fullName evidence="3">Transposase</fullName>
    </recommendedName>
</protein>
<evidence type="ECO:0000313" key="2">
    <source>
        <dbReference type="Proteomes" id="UP001164746"/>
    </source>
</evidence>
<sequence>MSRHLHDVVLAINNRIPRNRCRKKEHSYVQHFTGLAESLGFIDAVARWPGATNDATIFEMSGL</sequence>
<gene>
    <name evidence="1" type="ORF">MAR_011311</name>
</gene>
<dbReference type="Proteomes" id="UP001164746">
    <property type="component" value="Chromosome 14"/>
</dbReference>
<name>A0ABY7FVH5_MYAAR</name>
<dbReference type="EMBL" id="CP111025">
    <property type="protein sequence ID" value="WAR25607.1"/>
    <property type="molecule type" value="Genomic_DNA"/>
</dbReference>
<proteinExistence type="predicted"/>
<evidence type="ECO:0008006" key="3">
    <source>
        <dbReference type="Google" id="ProtNLM"/>
    </source>
</evidence>
<reference evidence="1" key="1">
    <citation type="submission" date="2022-11" db="EMBL/GenBank/DDBJ databases">
        <title>Centuries of genome instability and evolution in soft-shell clam transmissible cancer (bioRxiv).</title>
        <authorList>
            <person name="Hart S.F.M."/>
            <person name="Yonemitsu M.A."/>
            <person name="Giersch R.M."/>
            <person name="Beal B.F."/>
            <person name="Arriagada G."/>
            <person name="Davis B.W."/>
            <person name="Ostrander E.A."/>
            <person name="Goff S.P."/>
            <person name="Metzger M.J."/>
        </authorList>
    </citation>
    <scope>NUCLEOTIDE SEQUENCE</scope>
    <source>
        <strain evidence="1">MELC-2E11</strain>
        <tissue evidence="1">Siphon/mantle</tissue>
    </source>
</reference>